<name>A0ABU9HZ20_9FLAO</name>
<comment type="caution">
    <text evidence="2">The sequence shown here is derived from an EMBL/GenBank/DDBJ whole genome shotgun (WGS) entry which is preliminary data.</text>
</comment>
<reference evidence="2 3" key="1">
    <citation type="submission" date="2024-04" db="EMBL/GenBank/DDBJ databases">
        <title>Flavobacterium sp. DGU11 16S ribosomal RNA gene Genome sequencing and assembly.</title>
        <authorList>
            <person name="Park S."/>
        </authorList>
    </citation>
    <scope>NUCLEOTIDE SEQUENCE [LARGE SCALE GENOMIC DNA]</scope>
    <source>
        <strain evidence="2 3">DGU11</strain>
    </source>
</reference>
<feature type="signal peptide" evidence="1">
    <location>
        <begin position="1"/>
        <end position="18"/>
    </location>
</feature>
<dbReference type="Proteomes" id="UP001464555">
    <property type="component" value="Unassembled WGS sequence"/>
</dbReference>
<keyword evidence="3" id="KW-1185">Reference proteome</keyword>
<feature type="chain" id="PRO_5046906872" description="VCBS repeat-containing protein" evidence="1">
    <location>
        <begin position="19"/>
        <end position="236"/>
    </location>
</feature>
<evidence type="ECO:0000313" key="2">
    <source>
        <dbReference type="EMBL" id="MEL1245391.1"/>
    </source>
</evidence>
<dbReference type="RefSeq" id="WP_341697704.1">
    <property type="nucleotide sequence ID" value="NZ_JBBYHR010000008.1"/>
</dbReference>
<dbReference type="EMBL" id="JBBYHR010000008">
    <property type="protein sequence ID" value="MEL1245391.1"/>
    <property type="molecule type" value="Genomic_DNA"/>
</dbReference>
<keyword evidence="1" id="KW-0732">Signal</keyword>
<protein>
    <recommendedName>
        <fullName evidence="4">VCBS repeat-containing protein</fullName>
    </recommendedName>
</protein>
<gene>
    <name evidence="2" type="ORF">AAEO56_14040</name>
</gene>
<evidence type="ECO:0008006" key="4">
    <source>
        <dbReference type="Google" id="ProtNLM"/>
    </source>
</evidence>
<evidence type="ECO:0000313" key="3">
    <source>
        <dbReference type="Proteomes" id="UP001464555"/>
    </source>
</evidence>
<accession>A0ABU9HZ20</accession>
<sequence length="236" mass="26699">MKKLLLLSCLFLAICSRAQDVQRLNATYTPAEIIITDLNADSQNDTISLYELPAADGLGKFKKMNVSVNGRRMTFFAKDAWDGIDDSFAKENNNAVKSKLAFVYKEKEQSFILLFGYPYPAAREEVFILCIKGRNMDIVFHNKIEEPLRMADINNDGRAELITQATPVFLSTDAKGLTGSYSPYLVYSLSPAFGIDKTLTEKYNREYYVWAGMRYSDAIKVFYPNDGSKPKIIKTN</sequence>
<proteinExistence type="predicted"/>
<evidence type="ECO:0000256" key="1">
    <source>
        <dbReference type="SAM" id="SignalP"/>
    </source>
</evidence>
<organism evidence="2 3">
    <name type="scientific">Flavobacterium arundinis</name>
    <dbReference type="NCBI Taxonomy" id="3139143"/>
    <lineage>
        <taxon>Bacteria</taxon>
        <taxon>Pseudomonadati</taxon>
        <taxon>Bacteroidota</taxon>
        <taxon>Flavobacteriia</taxon>
        <taxon>Flavobacteriales</taxon>
        <taxon>Flavobacteriaceae</taxon>
        <taxon>Flavobacterium</taxon>
    </lineage>
</organism>